<sequence>MLSRWKLNWAELWANESNHEQVAVMAQECWAGRVAVSEADAVDDFWQAYTTKFGYFDNFLLYSKAV</sequence>
<evidence type="ECO:0000313" key="2">
    <source>
        <dbReference type="Proteomes" id="UP000176944"/>
    </source>
</evidence>
<organism evidence="1 2">
    <name type="scientific">Moorena producens (strain JHB)</name>
    <dbReference type="NCBI Taxonomy" id="1454205"/>
    <lineage>
        <taxon>Bacteria</taxon>
        <taxon>Bacillati</taxon>
        <taxon>Cyanobacteriota</taxon>
        <taxon>Cyanophyceae</taxon>
        <taxon>Coleofasciculales</taxon>
        <taxon>Coleofasciculaceae</taxon>
        <taxon>Moorena</taxon>
    </lineage>
</organism>
<accession>A0A1D9FX79</accession>
<reference evidence="2" key="1">
    <citation type="submission" date="2016-10" db="EMBL/GenBank/DDBJ databases">
        <title>Comparative genomics uncovers the prolific and rare metabolic potential of the cyanobacterial genus Moorea.</title>
        <authorList>
            <person name="Leao T."/>
            <person name="Castelao G."/>
            <person name="Korobeynikov A."/>
            <person name="Monroe E.A."/>
            <person name="Podell S."/>
            <person name="Glukhov E."/>
            <person name="Allen E."/>
            <person name="Gerwick W.H."/>
            <person name="Gerwick L."/>
        </authorList>
    </citation>
    <scope>NUCLEOTIDE SEQUENCE [LARGE SCALE GENOMIC DNA]</scope>
    <source>
        <strain evidence="2">JHB</strain>
    </source>
</reference>
<dbReference type="EMBL" id="CP017708">
    <property type="protein sequence ID" value="AOY79976.1"/>
    <property type="molecule type" value="Genomic_DNA"/>
</dbReference>
<evidence type="ECO:0000313" key="1">
    <source>
        <dbReference type="EMBL" id="AOY79976.1"/>
    </source>
</evidence>
<dbReference type="Proteomes" id="UP000176944">
    <property type="component" value="Chromosome"/>
</dbReference>
<name>A0A1D9FX79_MOOP1</name>
<protein>
    <submittedName>
        <fullName evidence="1">Uncharacterized protein</fullName>
    </submittedName>
</protein>
<dbReference type="AlphaFoldDB" id="A0A1D9FX79"/>
<proteinExistence type="predicted"/>
<gene>
    <name evidence="1" type="ORF">BJP36_08610</name>
</gene>